<sequence>MIRSRTNEIYFPIFLLFTICFLEGANAAFTNSRISRTVDALNYCSSSTRPLGNTALNSHNLTQALVQKCNSPADAMVLLTQAKELREQASMLQEQLQIEKEARIQKQQAKVDGLIDSLLFHGIKSNGQDNDETSELLQTEEQVAQLLISKRLDYDTVNQMFDRIVELSNRPQSIDSCSPLLSLLLDAACKVDCIEREDNPNRRWSGRVERDLRKKLFALGYGIRIEDVEREKRAARSINGERDLY</sequence>
<keyword evidence="4" id="KW-1185">Reference proteome</keyword>
<evidence type="ECO:0000313" key="4">
    <source>
        <dbReference type="Proteomes" id="UP001054902"/>
    </source>
</evidence>
<evidence type="ECO:0000256" key="1">
    <source>
        <dbReference type="SAM" id="Coils"/>
    </source>
</evidence>
<keyword evidence="1" id="KW-0175">Coiled coil</keyword>
<comment type="caution">
    <text evidence="3">The sequence shown here is derived from an EMBL/GenBank/DDBJ whole genome shotgun (WGS) entry which is preliminary data.</text>
</comment>
<evidence type="ECO:0000256" key="2">
    <source>
        <dbReference type="SAM" id="SignalP"/>
    </source>
</evidence>
<dbReference type="AlphaFoldDB" id="A0AAD3CXY6"/>
<name>A0AAD3CXY6_9STRA</name>
<gene>
    <name evidence="3" type="ORF">CTEN210_10579</name>
</gene>
<accession>A0AAD3CXY6</accession>
<reference evidence="3 4" key="1">
    <citation type="journal article" date="2021" name="Sci. Rep.">
        <title>The genome of the diatom Chaetoceros tenuissimus carries an ancient integrated fragment of an extant virus.</title>
        <authorList>
            <person name="Hongo Y."/>
            <person name="Kimura K."/>
            <person name="Takaki Y."/>
            <person name="Yoshida Y."/>
            <person name="Baba S."/>
            <person name="Kobayashi G."/>
            <person name="Nagasaki K."/>
            <person name="Hano T."/>
            <person name="Tomaru Y."/>
        </authorList>
    </citation>
    <scope>NUCLEOTIDE SEQUENCE [LARGE SCALE GENOMIC DNA]</scope>
    <source>
        <strain evidence="3 4">NIES-3715</strain>
    </source>
</reference>
<feature type="chain" id="PRO_5042256678" evidence="2">
    <location>
        <begin position="28"/>
        <end position="245"/>
    </location>
</feature>
<feature type="coiled-coil region" evidence="1">
    <location>
        <begin position="75"/>
        <end position="102"/>
    </location>
</feature>
<protein>
    <submittedName>
        <fullName evidence="3">Uncharacterized protein</fullName>
    </submittedName>
</protein>
<feature type="signal peptide" evidence="2">
    <location>
        <begin position="1"/>
        <end position="27"/>
    </location>
</feature>
<dbReference type="Proteomes" id="UP001054902">
    <property type="component" value="Unassembled WGS sequence"/>
</dbReference>
<evidence type="ECO:0000313" key="3">
    <source>
        <dbReference type="EMBL" id="GFH54103.1"/>
    </source>
</evidence>
<organism evidence="3 4">
    <name type="scientific">Chaetoceros tenuissimus</name>
    <dbReference type="NCBI Taxonomy" id="426638"/>
    <lineage>
        <taxon>Eukaryota</taxon>
        <taxon>Sar</taxon>
        <taxon>Stramenopiles</taxon>
        <taxon>Ochrophyta</taxon>
        <taxon>Bacillariophyta</taxon>
        <taxon>Coscinodiscophyceae</taxon>
        <taxon>Chaetocerotophycidae</taxon>
        <taxon>Chaetocerotales</taxon>
        <taxon>Chaetocerotaceae</taxon>
        <taxon>Chaetoceros</taxon>
    </lineage>
</organism>
<dbReference type="EMBL" id="BLLK01000047">
    <property type="protein sequence ID" value="GFH54103.1"/>
    <property type="molecule type" value="Genomic_DNA"/>
</dbReference>
<proteinExistence type="predicted"/>
<keyword evidence="2" id="KW-0732">Signal</keyword>